<protein>
    <submittedName>
        <fullName evidence="2">Uncharacterized protein</fullName>
    </submittedName>
</protein>
<evidence type="ECO:0000313" key="3">
    <source>
        <dbReference type="Proteomes" id="UP001183586"/>
    </source>
</evidence>
<reference evidence="3" key="1">
    <citation type="submission" date="2023-07" db="EMBL/GenBank/DDBJ databases">
        <title>30 novel species of actinomycetes from the DSMZ collection.</title>
        <authorList>
            <person name="Nouioui I."/>
        </authorList>
    </citation>
    <scope>NUCLEOTIDE SEQUENCE [LARGE SCALE GENOMIC DNA]</scope>
    <source>
        <strain evidence="3">DSM 41921</strain>
    </source>
</reference>
<gene>
    <name evidence="2" type="ORF">RM641_26680</name>
</gene>
<organism evidence="2 3">
    <name type="scientific">Streptomyces dubilierae</name>
    <dbReference type="NCBI Taxonomy" id="3075533"/>
    <lineage>
        <taxon>Bacteria</taxon>
        <taxon>Bacillati</taxon>
        <taxon>Actinomycetota</taxon>
        <taxon>Actinomycetes</taxon>
        <taxon>Kitasatosporales</taxon>
        <taxon>Streptomycetaceae</taxon>
        <taxon>Streptomyces</taxon>
    </lineage>
</organism>
<comment type="caution">
    <text evidence="2">The sequence shown here is derived from an EMBL/GenBank/DDBJ whole genome shotgun (WGS) entry which is preliminary data.</text>
</comment>
<name>A0ABU2PGQ1_9ACTN</name>
<evidence type="ECO:0000256" key="1">
    <source>
        <dbReference type="SAM" id="MobiDB-lite"/>
    </source>
</evidence>
<dbReference type="RefSeq" id="WP_311686089.1">
    <property type="nucleotide sequence ID" value="NZ_JAVREU010000014.1"/>
</dbReference>
<keyword evidence="3" id="KW-1185">Reference proteome</keyword>
<feature type="compositionally biased region" description="Basic and acidic residues" evidence="1">
    <location>
        <begin position="45"/>
        <end position="65"/>
    </location>
</feature>
<evidence type="ECO:0000313" key="2">
    <source>
        <dbReference type="EMBL" id="MDT0391021.1"/>
    </source>
</evidence>
<dbReference type="EMBL" id="JAVREU010000014">
    <property type="protein sequence ID" value="MDT0391021.1"/>
    <property type="molecule type" value="Genomic_DNA"/>
</dbReference>
<feature type="region of interest" description="Disordered" evidence="1">
    <location>
        <begin position="31"/>
        <end position="79"/>
    </location>
</feature>
<sequence>MQPRLPPHGAVPPAHAYDEEHVDARAAFVAARMRERHASPTMARPADRSDAAHERGDRPRHHDSLPFRGGPYRAANGRS</sequence>
<proteinExistence type="predicted"/>
<dbReference type="Proteomes" id="UP001183586">
    <property type="component" value="Unassembled WGS sequence"/>
</dbReference>
<accession>A0ABU2PGQ1</accession>